<evidence type="ECO:0000256" key="1">
    <source>
        <dbReference type="SAM" id="MobiDB-lite"/>
    </source>
</evidence>
<comment type="caution">
    <text evidence="2">The sequence shown here is derived from an EMBL/GenBank/DDBJ whole genome shotgun (WGS) entry which is preliminary data.</text>
</comment>
<proteinExistence type="predicted"/>
<organism evidence="2 3">
    <name type="scientific">Streptomyces aureus</name>
    <dbReference type="NCBI Taxonomy" id="193461"/>
    <lineage>
        <taxon>Bacteria</taxon>
        <taxon>Bacillati</taxon>
        <taxon>Actinomycetota</taxon>
        <taxon>Actinomycetes</taxon>
        <taxon>Kitasatosporales</taxon>
        <taxon>Streptomycetaceae</taxon>
        <taxon>Streptomyces</taxon>
    </lineage>
</organism>
<dbReference type="RefSeq" id="WP_372567665.1">
    <property type="nucleotide sequence ID" value="NZ_JBGOSP010000090.1"/>
</dbReference>
<accession>A0ABV4T033</accession>
<dbReference type="Proteomes" id="UP001571476">
    <property type="component" value="Unassembled WGS sequence"/>
</dbReference>
<gene>
    <name evidence="2" type="ORF">ACEG43_48845</name>
</gene>
<name>A0ABV4T033_9ACTN</name>
<evidence type="ECO:0000313" key="3">
    <source>
        <dbReference type="Proteomes" id="UP001571476"/>
    </source>
</evidence>
<reference evidence="2 3" key="1">
    <citation type="submission" date="2024-08" db="EMBL/GenBank/DDBJ databases">
        <title>Genome sequence of Streptomyces aureus CACIA-1.46HGO.</title>
        <authorList>
            <person name="Evangelista-Martinez Z."/>
        </authorList>
    </citation>
    <scope>NUCLEOTIDE SEQUENCE [LARGE SCALE GENOMIC DNA]</scope>
    <source>
        <strain evidence="2 3">CACIA-1.46HGO</strain>
    </source>
</reference>
<evidence type="ECO:0000313" key="2">
    <source>
        <dbReference type="EMBL" id="MFA3843888.1"/>
    </source>
</evidence>
<dbReference type="EMBL" id="JBGOSP010000090">
    <property type="protein sequence ID" value="MFA3843888.1"/>
    <property type="molecule type" value="Genomic_DNA"/>
</dbReference>
<keyword evidence="3" id="KW-1185">Reference proteome</keyword>
<protein>
    <submittedName>
        <fullName evidence="2">Uncharacterized protein</fullName>
    </submittedName>
</protein>
<feature type="region of interest" description="Disordered" evidence="1">
    <location>
        <begin position="86"/>
        <end position="118"/>
    </location>
</feature>
<sequence>MDVLDLEEVFGGTLHTTSAQAATDWRTDYEHIEYGTITVPDDTVTAVRRFLAYYGIIFGSFDFAVTPQGEWVNNCFQGPSPRARGRLDGEWTGWGPGGPSRQASWPVQPKIEQQPPVPPSLCCV</sequence>